<dbReference type="PANTHER" id="PTHR11559">
    <property type="entry name" value="CARBOXYLESTERASE"/>
    <property type="match status" value="1"/>
</dbReference>
<dbReference type="InterPro" id="IPR019819">
    <property type="entry name" value="Carboxylesterase_B_CS"/>
</dbReference>
<evidence type="ECO:0000313" key="5">
    <source>
        <dbReference type="EMBL" id="KAJ3568626.1"/>
    </source>
</evidence>
<dbReference type="PROSITE" id="PS00941">
    <property type="entry name" value="CARBOXYLESTERASE_B_2"/>
    <property type="match status" value="1"/>
</dbReference>
<dbReference type="Proteomes" id="UP001213000">
    <property type="component" value="Unassembled WGS sequence"/>
</dbReference>
<dbReference type="InterPro" id="IPR019826">
    <property type="entry name" value="Carboxylesterase_B_AS"/>
</dbReference>
<comment type="similarity">
    <text evidence="1 3">Belongs to the type-B carboxylesterase/lipase family.</text>
</comment>
<sequence>MQAGFGSEREKLGCYKDLAANHVCGSLAVGAAYAATPTIVDLGYAKYEGHVNINTGNIEFLGVRYAAVPTGSLRWREPQPPKSTPGIQQADTLPDQCWQGVIGAQPSSPFNTITQSRREVTDLPPQSEDCLFLNVVVPASRKRNLPVVVWIHGGGYFGGSAALYDGNDLIAQSGDGVVTVVIQYRLGIFGFLAGQKVHDGGVLNAGLLDQQFALQWVQQHINKFGGDPTRVTIWGESAGAGSVIQHVIANGGHTRPPLFRGAITSSTYLPPQYAFNDRIPEKLFTDVVEQSGCSSASDALGCLRQVDVNTLGQVNLNLTGSQFFGTCTLVPVVDGKLITERPTELLRKGKVNGDLVLAVTNSFEGTVFVDSSTADTVTAENYIPNLFPELSRKQVVAASARYANLGAPIDQARAIMSEAIFICPSYFLLRAFNNKGFKGEFAIPPAHHGDDVLYYFPHAIVSVSPPWNNTEFTNNFSQSFMNFVLAMDPNLKWDSTNTLPHWSAWTEGGKAEMVFNKTVSDVPMFRTIQTDGGLLSRCNFWESIGALTAQ</sequence>
<evidence type="ECO:0000256" key="1">
    <source>
        <dbReference type="ARBA" id="ARBA00005964"/>
    </source>
</evidence>
<reference evidence="5" key="1">
    <citation type="submission" date="2022-07" db="EMBL/GenBank/DDBJ databases">
        <title>Genome Sequence of Leucocoprinus birnbaumii.</title>
        <authorList>
            <person name="Buettner E."/>
        </authorList>
    </citation>
    <scope>NUCLEOTIDE SEQUENCE</scope>
    <source>
        <strain evidence="5">VT141</strain>
    </source>
</reference>
<keyword evidence="6" id="KW-1185">Reference proteome</keyword>
<protein>
    <recommendedName>
        <fullName evidence="3">Carboxylic ester hydrolase</fullName>
        <ecNumber evidence="3">3.1.1.-</ecNumber>
    </recommendedName>
</protein>
<dbReference type="GO" id="GO:0016787">
    <property type="term" value="F:hydrolase activity"/>
    <property type="evidence" value="ECO:0007669"/>
    <property type="project" value="UniProtKB-KW"/>
</dbReference>
<dbReference type="Pfam" id="PF00135">
    <property type="entry name" value="COesterase"/>
    <property type="match status" value="1"/>
</dbReference>
<evidence type="ECO:0000259" key="4">
    <source>
        <dbReference type="Pfam" id="PF00135"/>
    </source>
</evidence>
<name>A0AAD5YQT2_9AGAR</name>
<dbReference type="Gene3D" id="3.40.50.1820">
    <property type="entry name" value="alpha/beta hydrolase"/>
    <property type="match status" value="1"/>
</dbReference>
<dbReference type="PROSITE" id="PS00122">
    <property type="entry name" value="CARBOXYLESTERASE_B_1"/>
    <property type="match status" value="1"/>
</dbReference>
<evidence type="ECO:0000256" key="3">
    <source>
        <dbReference type="RuleBase" id="RU361235"/>
    </source>
</evidence>
<dbReference type="SUPFAM" id="SSF53474">
    <property type="entry name" value="alpha/beta-Hydrolases"/>
    <property type="match status" value="1"/>
</dbReference>
<keyword evidence="2 3" id="KW-0378">Hydrolase</keyword>
<evidence type="ECO:0000313" key="6">
    <source>
        <dbReference type="Proteomes" id="UP001213000"/>
    </source>
</evidence>
<evidence type="ECO:0000256" key="2">
    <source>
        <dbReference type="ARBA" id="ARBA00022801"/>
    </source>
</evidence>
<accession>A0AAD5YQT2</accession>
<organism evidence="5 6">
    <name type="scientific">Leucocoprinus birnbaumii</name>
    <dbReference type="NCBI Taxonomy" id="56174"/>
    <lineage>
        <taxon>Eukaryota</taxon>
        <taxon>Fungi</taxon>
        <taxon>Dikarya</taxon>
        <taxon>Basidiomycota</taxon>
        <taxon>Agaricomycotina</taxon>
        <taxon>Agaricomycetes</taxon>
        <taxon>Agaricomycetidae</taxon>
        <taxon>Agaricales</taxon>
        <taxon>Agaricineae</taxon>
        <taxon>Agaricaceae</taxon>
        <taxon>Leucocoprinus</taxon>
    </lineage>
</organism>
<gene>
    <name evidence="5" type="ORF">NP233_g5588</name>
</gene>
<dbReference type="EC" id="3.1.1.-" evidence="3"/>
<dbReference type="AlphaFoldDB" id="A0AAD5YQT2"/>
<proteinExistence type="inferred from homology"/>
<dbReference type="InterPro" id="IPR002018">
    <property type="entry name" value="CarbesteraseB"/>
</dbReference>
<dbReference type="InterPro" id="IPR050309">
    <property type="entry name" value="Type-B_Carboxylest/Lipase"/>
</dbReference>
<feature type="domain" description="Carboxylesterase type B" evidence="4">
    <location>
        <begin position="40"/>
        <end position="517"/>
    </location>
</feature>
<comment type="caution">
    <text evidence="5">The sequence shown here is derived from an EMBL/GenBank/DDBJ whole genome shotgun (WGS) entry which is preliminary data.</text>
</comment>
<dbReference type="InterPro" id="IPR029058">
    <property type="entry name" value="AB_hydrolase_fold"/>
</dbReference>
<dbReference type="EMBL" id="JANIEX010000334">
    <property type="protein sequence ID" value="KAJ3568626.1"/>
    <property type="molecule type" value="Genomic_DNA"/>
</dbReference>